<comment type="caution">
    <text evidence="1">The sequence shown here is derived from an EMBL/GenBank/DDBJ whole genome shotgun (WGS) entry which is preliminary data.</text>
</comment>
<dbReference type="Proteomes" id="UP000828390">
    <property type="component" value="Unassembled WGS sequence"/>
</dbReference>
<gene>
    <name evidence="1" type="ORF">DPMN_114613</name>
</gene>
<protein>
    <submittedName>
        <fullName evidence="1">Uncharacterized protein</fullName>
    </submittedName>
</protein>
<proteinExistence type="predicted"/>
<keyword evidence="2" id="KW-1185">Reference proteome</keyword>
<sequence length="68" mass="7658">MTITTSSPLPETAQFSTPSPAQTCKFQMVSMLLILDRFWSVDGHPRLSFSWMVKARRSGQLLLPKGMD</sequence>
<reference evidence="1" key="2">
    <citation type="submission" date="2020-11" db="EMBL/GenBank/DDBJ databases">
        <authorList>
            <person name="McCartney M.A."/>
            <person name="Auch B."/>
            <person name="Kono T."/>
            <person name="Mallez S."/>
            <person name="Becker A."/>
            <person name="Gohl D.M."/>
            <person name="Silverstein K.A.T."/>
            <person name="Koren S."/>
            <person name="Bechman K.B."/>
            <person name="Herman A."/>
            <person name="Abrahante J.E."/>
            <person name="Garbe J."/>
        </authorList>
    </citation>
    <scope>NUCLEOTIDE SEQUENCE</scope>
    <source>
        <strain evidence="1">Duluth1</strain>
        <tissue evidence="1">Whole animal</tissue>
    </source>
</reference>
<reference evidence="1" key="1">
    <citation type="journal article" date="2019" name="bioRxiv">
        <title>The Genome of the Zebra Mussel, Dreissena polymorpha: A Resource for Invasive Species Research.</title>
        <authorList>
            <person name="McCartney M.A."/>
            <person name="Auch B."/>
            <person name="Kono T."/>
            <person name="Mallez S."/>
            <person name="Zhang Y."/>
            <person name="Obille A."/>
            <person name="Becker A."/>
            <person name="Abrahante J.E."/>
            <person name="Garbe J."/>
            <person name="Badalamenti J.P."/>
            <person name="Herman A."/>
            <person name="Mangelson H."/>
            <person name="Liachko I."/>
            <person name="Sullivan S."/>
            <person name="Sone E.D."/>
            <person name="Koren S."/>
            <person name="Silverstein K.A.T."/>
            <person name="Beckman K.B."/>
            <person name="Gohl D.M."/>
        </authorList>
    </citation>
    <scope>NUCLEOTIDE SEQUENCE</scope>
    <source>
        <strain evidence="1">Duluth1</strain>
        <tissue evidence="1">Whole animal</tissue>
    </source>
</reference>
<dbReference type="AlphaFoldDB" id="A0A9D4QT06"/>
<organism evidence="1 2">
    <name type="scientific">Dreissena polymorpha</name>
    <name type="common">Zebra mussel</name>
    <name type="synonym">Mytilus polymorpha</name>
    <dbReference type="NCBI Taxonomy" id="45954"/>
    <lineage>
        <taxon>Eukaryota</taxon>
        <taxon>Metazoa</taxon>
        <taxon>Spiralia</taxon>
        <taxon>Lophotrochozoa</taxon>
        <taxon>Mollusca</taxon>
        <taxon>Bivalvia</taxon>
        <taxon>Autobranchia</taxon>
        <taxon>Heteroconchia</taxon>
        <taxon>Euheterodonta</taxon>
        <taxon>Imparidentia</taxon>
        <taxon>Neoheterodontei</taxon>
        <taxon>Myida</taxon>
        <taxon>Dreissenoidea</taxon>
        <taxon>Dreissenidae</taxon>
        <taxon>Dreissena</taxon>
    </lineage>
</organism>
<evidence type="ECO:0000313" key="2">
    <source>
        <dbReference type="Proteomes" id="UP000828390"/>
    </source>
</evidence>
<dbReference type="EMBL" id="JAIWYP010000004">
    <property type="protein sequence ID" value="KAH3841155.1"/>
    <property type="molecule type" value="Genomic_DNA"/>
</dbReference>
<accession>A0A9D4QT06</accession>
<evidence type="ECO:0000313" key="1">
    <source>
        <dbReference type="EMBL" id="KAH3841155.1"/>
    </source>
</evidence>
<name>A0A9D4QT06_DREPO</name>